<sequence length="170" mass="17803">MLASLFSRSLGRSLCAALSLRSRRDARCADVNRYVTPGARRPSPIRAVRRCCCPLANCSIVPRTTTTTADTRAIATTPSSNLGPRFLASQSGGLTGGALVNEASEQTAALPHRCGGLSRPLSAATITPPITWPVKIQRAAAEIVKSFGPLAASANDVRGAITLLPRPQPD</sequence>
<accession>A0A914UZ79</accession>
<proteinExistence type="predicted"/>
<evidence type="ECO:0000313" key="2">
    <source>
        <dbReference type="WBParaSite" id="PSAMB.scaffold1364size32511.g12716.t1"/>
    </source>
</evidence>
<dbReference type="WBParaSite" id="PSAMB.scaffold1364size32511.g12716.t1">
    <property type="protein sequence ID" value="PSAMB.scaffold1364size32511.g12716.t1"/>
    <property type="gene ID" value="PSAMB.scaffold1364size32511.g12716"/>
</dbReference>
<reference evidence="2" key="1">
    <citation type="submission" date="2022-11" db="UniProtKB">
        <authorList>
            <consortium name="WormBaseParasite"/>
        </authorList>
    </citation>
    <scope>IDENTIFICATION</scope>
</reference>
<dbReference type="Proteomes" id="UP000887566">
    <property type="component" value="Unplaced"/>
</dbReference>
<name>A0A914UZ79_9BILA</name>
<dbReference type="AlphaFoldDB" id="A0A914UZ79"/>
<keyword evidence="1" id="KW-1185">Reference proteome</keyword>
<protein>
    <submittedName>
        <fullName evidence="2">Uncharacterized protein</fullName>
    </submittedName>
</protein>
<organism evidence="1 2">
    <name type="scientific">Plectus sambesii</name>
    <dbReference type="NCBI Taxonomy" id="2011161"/>
    <lineage>
        <taxon>Eukaryota</taxon>
        <taxon>Metazoa</taxon>
        <taxon>Ecdysozoa</taxon>
        <taxon>Nematoda</taxon>
        <taxon>Chromadorea</taxon>
        <taxon>Plectida</taxon>
        <taxon>Plectina</taxon>
        <taxon>Plectoidea</taxon>
        <taxon>Plectidae</taxon>
        <taxon>Plectus</taxon>
    </lineage>
</organism>
<evidence type="ECO:0000313" key="1">
    <source>
        <dbReference type="Proteomes" id="UP000887566"/>
    </source>
</evidence>